<dbReference type="Pfam" id="PF11738">
    <property type="entry name" value="DUF3298"/>
    <property type="match status" value="1"/>
</dbReference>
<feature type="domain" description="DUF3298" evidence="1">
    <location>
        <begin position="134"/>
        <end position="210"/>
    </location>
</feature>
<dbReference type="Proteomes" id="UP001060164">
    <property type="component" value="Chromosome"/>
</dbReference>
<dbReference type="Pfam" id="PF13739">
    <property type="entry name" value="PdaC"/>
    <property type="match status" value="1"/>
</dbReference>
<evidence type="ECO:0000259" key="1">
    <source>
        <dbReference type="Pfam" id="PF11738"/>
    </source>
</evidence>
<reference evidence="3" key="1">
    <citation type="journal article" date="2022" name="Cell">
        <title>Design, construction, and in vivo augmentation of a complex gut microbiome.</title>
        <authorList>
            <person name="Cheng A.G."/>
            <person name="Ho P.Y."/>
            <person name="Aranda-Diaz A."/>
            <person name="Jain S."/>
            <person name="Yu F.B."/>
            <person name="Meng X."/>
            <person name="Wang M."/>
            <person name="Iakiviak M."/>
            <person name="Nagashima K."/>
            <person name="Zhao A."/>
            <person name="Murugkar P."/>
            <person name="Patil A."/>
            <person name="Atabakhsh K."/>
            <person name="Weakley A."/>
            <person name="Yan J."/>
            <person name="Brumbaugh A.R."/>
            <person name="Higginbottom S."/>
            <person name="Dimas A."/>
            <person name="Shiver A.L."/>
            <person name="Deutschbauer A."/>
            <person name="Neff N."/>
            <person name="Sonnenburg J.L."/>
            <person name="Huang K.C."/>
            <person name="Fischbach M.A."/>
        </authorList>
    </citation>
    <scope>NUCLEOTIDE SEQUENCE</scope>
    <source>
        <strain evidence="3">DSM 19829</strain>
    </source>
</reference>
<dbReference type="Gene3D" id="3.30.565.40">
    <property type="entry name" value="Fervidobacterium nodosum Rt17-B1 like"/>
    <property type="match status" value="1"/>
</dbReference>
<dbReference type="EMBL" id="CP102290">
    <property type="protein sequence ID" value="UWP58640.1"/>
    <property type="molecule type" value="Genomic_DNA"/>
</dbReference>
<organism evidence="3 4">
    <name type="scientific">Ruminococcus gauvreauii</name>
    <dbReference type="NCBI Taxonomy" id="438033"/>
    <lineage>
        <taxon>Bacteria</taxon>
        <taxon>Bacillati</taxon>
        <taxon>Bacillota</taxon>
        <taxon>Clostridia</taxon>
        <taxon>Eubacteriales</taxon>
        <taxon>Oscillospiraceae</taxon>
        <taxon>Ruminococcus</taxon>
    </lineage>
</organism>
<evidence type="ECO:0000313" key="3">
    <source>
        <dbReference type="EMBL" id="UWP58640.1"/>
    </source>
</evidence>
<keyword evidence="4" id="KW-1185">Reference proteome</keyword>
<gene>
    <name evidence="3" type="ORF">NQ502_14845</name>
</gene>
<dbReference type="InterPro" id="IPR025303">
    <property type="entry name" value="PdaC"/>
</dbReference>
<dbReference type="Gene3D" id="3.90.640.20">
    <property type="entry name" value="Heat-shock cognate protein, ATPase"/>
    <property type="match status" value="1"/>
</dbReference>
<sequence length="211" mass="24922">MQVISNKTLENTMYYRDIPVFVYQINYPSFSTSCRMRAAREINEYYASAAKDLEFYCRTTLYPRAVENARYIPSNRPPFNSYELIVKYHVPYNINCITSLYFDQYTFMGGAHGETLRKSSTWDFCSGRQLQLSDFYPPVSTSLETLFKELERQTAERLRTSPSSYFDNYAELLRKNFRPENFYLKPEGIVIYYQQYEIAPYASGIPEFLIT</sequence>
<accession>A0ABY5VFH2</accession>
<dbReference type="PROSITE" id="PS51257">
    <property type="entry name" value="PROKAR_LIPOPROTEIN"/>
    <property type="match status" value="1"/>
</dbReference>
<protein>
    <submittedName>
        <fullName evidence="3">DUF3298 and DUF4163 domain-containing protein</fullName>
    </submittedName>
</protein>
<proteinExistence type="predicted"/>
<dbReference type="InterPro" id="IPR037126">
    <property type="entry name" value="PdaC/RsiV-like_sf"/>
</dbReference>
<evidence type="ECO:0000313" key="4">
    <source>
        <dbReference type="Proteomes" id="UP001060164"/>
    </source>
</evidence>
<feature type="domain" description="Deacetylase PdaC" evidence="2">
    <location>
        <begin position="20"/>
        <end position="114"/>
    </location>
</feature>
<dbReference type="RefSeq" id="WP_028529390.1">
    <property type="nucleotide sequence ID" value="NZ_CABLBR010000023.1"/>
</dbReference>
<evidence type="ECO:0000259" key="2">
    <source>
        <dbReference type="Pfam" id="PF13739"/>
    </source>
</evidence>
<name>A0ABY5VFH2_9FIRM</name>
<dbReference type="InterPro" id="IPR021729">
    <property type="entry name" value="DUF3298"/>
</dbReference>